<accession>A0A2P2C8C5</accession>
<dbReference type="GO" id="GO:0003700">
    <property type="term" value="F:DNA-binding transcription factor activity"/>
    <property type="evidence" value="ECO:0007669"/>
    <property type="project" value="InterPro"/>
</dbReference>
<proteinExistence type="predicted"/>
<evidence type="ECO:0000313" key="2">
    <source>
        <dbReference type="EMBL" id="CUR58241.1"/>
    </source>
</evidence>
<dbReference type="InterPro" id="IPR039422">
    <property type="entry name" value="MarR/SlyA-like"/>
</dbReference>
<name>A0A2P2C8C5_9ZZZZ</name>
<dbReference type="SUPFAM" id="SSF46785">
    <property type="entry name" value="Winged helix' DNA-binding domain"/>
    <property type="match status" value="1"/>
</dbReference>
<dbReference type="PANTHER" id="PTHR33164:SF99">
    <property type="entry name" value="MARR FAMILY REGULATORY PROTEIN"/>
    <property type="match status" value="1"/>
</dbReference>
<feature type="domain" description="HTH marR-type" evidence="1">
    <location>
        <begin position="13"/>
        <end position="149"/>
    </location>
</feature>
<gene>
    <name evidence="2" type="ORF">NOCA2480186</name>
</gene>
<dbReference type="InterPro" id="IPR036388">
    <property type="entry name" value="WH-like_DNA-bd_sf"/>
</dbReference>
<organism evidence="2">
    <name type="scientific">metagenome</name>
    <dbReference type="NCBI Taxonomy" id="256318"/>
    <lineage>
        <taxon>unclassified sequences</taxon>
        <taxon>metagenomes</taxon>
    </lineage>
</organism>
<dbReference type="InterPro" id="IPR036390">
    <property type="entry name" value="WH_DNA-bd_sf"/>
</dbReference>
<dbReference type="SMART" id="SM00347">
    <property type="entry name" value="HTH_MARR"/>
    <property type="match status" value="1"/>
</dbReference>
<sequence length="161" mass="18310">MPDSGTRWLNGDEQRSWRAFVLASTLLMDQLDQELRRDFNLSLQEYEILVRLSERPGRVMRMAQLADAVCHSRSRVTHTITRMEKAGIVVREQCLEDGRGVQARMTEEGFALLEKAAPSHVDGVRRHFVDACSEADFAVLGRVMNAVTDRLIGDHPEAEMR</sequence>
<dbReference type="Gene3D" id="1.10.10.10">
    <property type="entry name" value="Winged helix-like DNA-binding domain superfamily/Winged helix DNA-binding domain"/>
    <property type="match status" value="1"/>
</dbReference>
<dbReference type="PANTHER" id="PTHR33164">
    <property type="entry name" value="TRANSCRIPTIONAL REGULATOR, MARR FAMILY"/>
    <property type="match status" value="1"/>
</dbReference>
<dbReference type="PROSITE" id="PS50995">
    <property type="entry name" value="HTH_MARR_2"/>
    <property type="match status" value="1"/>
</dbReference>
<dbReference type="Pfam" id="PF01047">
    <property type="entry name" value="MarR"/>
    <property type="match status" value="1"/>
</dbReference>
<protein>
    <submittedName>
        <fullName evidence="2">Putative transcriptional regulator, MarR family</fullName>
    </submittedName>
</protein>
<reference evidence="2" key="1">
    <citation type="submission" date="2015-08" db="EMBL/GenBank/DDBJ databases">
        <authorList>
            <person name="Babu N.S."/>
            <person name="Beckwith C.J."/>
            <person name="Beseler K.G."/>
            <person name="Brison A."/>
            <person name="Carone J.V."/>
            <person name="Caskin T.P."/>
            <person name="Diamond M."/>
            <person name="Durham M.E."/>
            <person name="Foxe J.M."/>
            <person name="Go M."/>
            <person name="Henderson B.A."/>
            <person name="Jones I.B."/>
            <person name="McGettigan J.A."/>
            <person name="Micheletti S.J."/>
            <person name="Nasrallah M.E."/>
            <person name="Ortiz D."/>
            <person name="Piller C.R."/>
            <person name="Privatt S.R."/>
            <person name="Schneider S.L."/>
            <person name="Sharp S."/>
            <person name="Smith T.C."/>
            <person name="Stanton J.D."/>
            <person name="Ullery H.E."/>
            <person name="Wilson R.J."/>
            <person name="Serrano M.G."/>
            <person name="Buck G."/>
            <person name="Lee V."/>
            <person name="Wang Y."/>
            <person name="Carvalho R."/>
            <person name="Voegtly L."/>
            <person name="Shi R."/>
            <person name="Duckworth R."/>
            <person name="Johnson A."/>
            <person name="Loviza R."/>
            <person name="Walstead R."/>
            <person name="Shah Z."/>
            <person name="Kiflezghi M."/>
            <person name="Wade K."/>
            <person name="Ball S.L."/>
            <person name="Bradley K.W."/>
            <person name="Asai D.J."/>
            <person name="Bowman C.A."/>
            <person name="Russell D.A."/>
            <person name="Pope W.H."/>
            <person name="Jacobs-Sera D."/>
            <person name="Hendrix R.W."/>
            <person name="Hatfull G.F."/>
        </authorList>
    </citation>
    <scope>NUCLEOTIDE SEQUENCE</scope>
</reference>
<dbReference type="GO" id="GO:0006950">
    <property type="term" value="P:response to stress"/>
    <property type="evidence" value="ECO:0007669"/>
    <property type="project" value="TreeGrafter"/>
</dbReference>
<dbReference type="InterPro" id="IPR000835">
    <property type="entry name" value="HTH_MarR-typ"/>
</dbReference>
<dbReference type="AlphaFoldDB" id="A0A2P2C8C5"/>
<dbReference type="EMBL" id="CZKA01000043">
    <property type="protein sequence ID" value="CUR58241.1"/>
    <property type="molecule type" value="Genomic_DNA"/>
</dbReference>
<evidence type="ECO:0000259" key="1">
    <source>
        <dbReference type="PROSITE" id="PS50995"/>
    </source>
</evidence>